<dbReference type="Proteomes" id="UP000238730">
    <property type="component" value="Unassembled WGS sequence"/>
</dbReference>
<evidence type="ECO:0000313" key="3">
    <source>
        <dbReference type="Proteomes" id="UP000238730"/>
    </source>
</evidence>
<evidence type="ECO:0000313" key="2">
    <source>
        <dbReference type="EMBL" id="PQJ62355.1"/>
    </source>
</evidence>
<organism evidence="2 3">
    <name type="scientific">Photobacterium angustum</name>
    <dbReference type="NCBI Taxonomy" id="661"/>
    <lineage>
        <taxon>Bacteria</taxon>
        <taxon>Pseudomonadati</taxon>
        <taxon>Pseudomonadota</taxon>
        <taxon>Gammaproteobacteria</taxon>
        <taxon>Vibrionales</taxon>
        <taxon>Vibrionaceae</taxon>
        <taxon>Photobacterium</taxon>
    </lineage>
</organism>
<sequence length="76" mass="8454">MKKWLDKNNDKKLRITAALIAIGLIVASLMTSGLISAICDLIAFVILITVVWLKVDESKHHAIQTVSRSDRVKIEP</sequence>
<protein>
    <submittedName>
        <fullName evidence="2">Uncharacterized protein</fullName>
    </submittedName>
</protein>
<proteinExistence type="predicted"/>
<accession>A0A2S7VK94</accession>
<dbReference type="AlphaFoldDB" id="A0A2S7VK94"/>
<gene>
    <name evidence="2" type="ORF">BTO08_19145</name>
</gene>
<dbReference type="OrthoDB" id="5826689at2"/>
<feature type="transmembrane region" description="Helical" evidence="1">
    <location>
        <begin position="12"/>
        <end position="29"/>
    </location>
</feature>
<keyword evidence="1" id="KW-0472">Membrane</keyword>
<dbReference type="EMBL" id="MSCJ01000003">
    <property type="protein sequence ID" value="PQJ62355.1"/>
    <property type="molecule type" value="Genomic_DNA"/>
</dbReference>
<name>A0A2S7VK94_PHOAN</name>
<comment type="caution">
    <text evidence="2">The sequence shown here is derived from an EMBL/GenBank/DDBJ whole genome shotgun (WGS) entry which is preliminary data.</text>
</comment>
<evidence type="ECO:0000256" key="1">
    <source>
        <dbReference type="SAM" id="Phobius"/>
    </source>
</evidence>
<reference evidence="2 3" key="1">
    <citation type="submission" date="2016-12" db="EMBL/GenBank/DDBJ databases">
        <title>Diversity of luminous bacteria.</title>
        <authorList>
            <person name="Yoshizawa S."/>
            <person name="Kogure K."/>
        </authorList>
    </citation>
    <scope>NUCLEOTIDE SEQUENCE [LARGE SCALE GENOMIC DNA]</scope>
    <source>
        <strain evidence="2 3">LC1-200</strain>
    </source>
</reference>
<keyword evidence="1" id="KW-1133">Transmembrane helix</keyword>
<feature type="transmembrane region" description="Helical" evidence="1">
    <location>
        <begin position="35"/>
        <end position="53"/>
    </location>
</feature>
<keyword evidence="1" id="KW-0812">Transmembrane</keyword>
<dbReference type="RefSeq" id="WP_105062165.1">
    <property type="nucleotide sequence ID" value="NZ_MSCJ01000003.1"/>
</dbReference>